<keyword evidence="1" id="KW-0472">Membrane</keyword>
<dbReference type="EMBL" id="JAZGQL010000001">
    <property type="protein sequence ID" value="MEE6305508.1"/>
    <property type="molecule type" value="Genomic_DNA"/>
</dbReference>
<keyword evidence="1" id="KW-1133">Transmembrane helix</keyword>
<evidence type="ECO:0008006" key="4">
    <source>
        <dbReference type="Google" id="ProtNLM"/>
    </source>
</evidence>
<organism evidence="2 3">
    <name type="scientific">Plantactinospora veratri</name>
    <dbReference type="NCBI Taxonomy" id="1436122"/>
    <lineage>
        <taxon>Bacteria</taxon>
        <taxon>Bacillati</taxon>
        <taxon>Actinomycetota</taxon>
        <taxon>Actinomycetes</taxon>
        <taxon>Micromonosporales</taxon>
        <taxon>Micromonosporaceae</taxon>
        <taxon>Plantactinospora</taxon>
    </lineage>
</organism>
<feature type="transmembrane region" description="Helical" evidence="1">
    <location>
        <begin position="99"/>
        <end position="119"/>
    </location>
</feature>
<protein>
    <recommendedName>
        <fullName evidence="4">DUF1440 domain-containing protein</fullName>
    </recommendedName>
</protein>
<dbReference type="RefSeq" id="WP_331205889.1">
    <property type="nucleotide sequence ID" value="NZ_JAZGQL010000001.1"/>
</dbReference>
<evidence type="ECO:0000313" key="3">
    <source>
        <dbReference type="Proteomes" id="UP001339911"/>
    </source>
</evidence>
<reference evidence="2 3" key="1">
    <citation type="submission" date="2024-01" db="EMBL/GenBank/DDBJ databases">
        <title>Genome insights into Plantactinospora veratri sp. nov.</title>
        <authorList>
            <person name="Wang L."/>
        </authorList>
    </citation>
    <scope>NUCLEOTIDE SEQUENCE [LARGE SCALE GENOMIC DNA]</scope>
    <source>
        <strain evidence="2 3">NEAU-FHS4</strain>
    </source>
</reference>
<feature type="transmembrane region" description="Helical" evidence="1">
    <location>
        <begin position="67"/>
        <end position="87"/>
    </location>
</feature>
<proteinExistence type="predicted"/>
<keyword evidence="1" id="KW-0812">Transmembrane</keyword>
<keyword evidence="3" id="KW-1185">Reference proteome</keyword>
<comment type="caution">
    <text evidence="2">The sequence shown here is derived from an EMBL/GenBank/DDBJ whole genome shotgun (WGS) entry which is preliminary data.</text>
</comment>
<evidence type="ECO:0000313" key="2">
    <source>
        <dbReference type="EMBL" id="MEE6305508.1"/>
    </source>
</evidence>
<name>A0ABU7S6D3_9ACTN</name>
<dbReference type="Proteomes" id="UP001339911">
    <property type="component" value="Unassembled WGS sequence"/>
</dbReference>
<evidence type="ECO:0000256" key="1">
    <source>
        <dbReference type="SAM" id="Phobius"/>
    </source>
</evidence>
<gene>
    <name evidence="2" type="ORF">V1634_01495</name>
</gene>
<accession>A0ABU7S6D3</accession>
<sequence>MTVRHPRRAASAALRGTTRGAFAAMAMSGFRQGTTGLGLVQRTPPEEVLRQTAPSLFRRIPVDRRQALVELVHWAYGAGGGMLFGLLPRSLRRRPWIGPAYGFAFWAVFEAGLAPLLGIDERRHHDARERMALLADHLLYGVVVAASPWPNAD</sequence>